<dbReference type="AlphaFoldDB" id="A0A433V3D7"/>
<evidence type="ECO:0000313" key="1">
    <source>
        <dbReference type="EMBL" id="RUT00595.1"/>
    </source>
</evidence>
<dbReference type="RefSeq" id="WP_127085468.1">
    <property type="nucleotide sequence ID" value="NZ_RSCL01000023.1"/>
</dbReference>
<name>A0A433V3D7_9CYAN</name>
<reference evidence="1" key="2">
    <citation type="journal article" date="2019" name="Genome Biol. Evol.">
        <title>Day and night: Metabolic profiles and evolutionary relationships of six axenic non-marine cyanobacteria.</title>
        <authorList>
            <person name="Will S.E."/>
            <person name="Henke P."/>
            <person name="Boedeker C."/>
            <person name="Huang S."/>
            <person name="Brinkmann H."/>
            <person name="Rohde M."/>
            <person name="Jarek M."/>
            <person name="Friedl T."/>
            <person name="Seufert S."/>
            <person name="Schumacher M."/>
            <person name="Overmann J."/>
            <person name="Neumann-Schaal M."/>
            <person name="Petersen J."/>
        </authorList>
    </citation>
    <scope>NUCLEOTIDE SEQUENCE [LARGE SCALE GENOMIC DNA]</scope>
    <source>
        <strain evidence="1">PCC 7102</strain>
    </source>
</reference>
<protein>
    <submittedName>
        <fullName evidence="1">Uncharacterized protein</fullName>
    </submittedName>
</protein>
<dbReference type="NCBIfam" id="NF040488">
    <property type="entry name" value="SCO5389_fam"/>
    <property type="match status" value="1"/>
</dbReference>
<proteinExistence type="predicted"/>
<sequence>MSLNVSLHLLEQAQSGNIDETEFVETIRESLPYAWSVVSGLVEQVTRGEEWANHAVPPPSEQARAQLLRMMGGDAIRGAVERYFGVKLAFQNCHNVGVFRLDKLNSPQYLDFISIRRQILNQTPELIDC</sequence>
<dbReference type="Pfam" id="PF20704">
    <property type="entry name" value="KH_NucS_shadow"/>
    <property type="match status" value="1"/>
</dbReference>
<dbReference type="EMBL" id="RSCL01000023">
    <property type="protein sequence ID" value="RUT00595.1"/>
    <property type="molecule type" value="Genomic_DNA"/>
</dbReference>
<gene>
    <name evidence="1" type="ORF">DSM106972_073660</name>
</gene>
<evidence type="ECO:0000313" key="2">
    <source>
        <dbReference type="Proteomes" id="UP000271624"/>
    </source>
</evidence>
<reference evidence="1" key="1">
    <citation type="submission" date="2018-12" db="EMBL/GenBank/DDBJ databases">
        <authorList>
            <person name="Will S."/>
            <person name="Neumann-Schaal M."/>
            <person name="Henke P."/>
        </authorList>
    </citation>
    <scope>NUCLEOTIDE SEQUENCE</scope>
    <source>
        <strain evidence="1">PCC 7102</strain>
    </source>
</reference>
<accession>A0A433V3D7</accession>
<dbReference type="Proteomes" id="UP000271624">
    <property type="component" value="Unassembled WGS sequence"/>
</dbReference>
<dbReference type="OrthoDB" id="3428165at2"/>
<keyword evidence="2" id="KW-1185">Reference proteome</keyword>
<comment type="caution">
    <text evidence="1">The sequence shown here is derived from an EMBL/GenBank/DDBJ whole genome shotgun (WGS) entry which is preliminary data.</text>
</comment>
<organism evidence="1 2">
    <name type="scientific">Dulcicalothrix desertica PCC 7102</name>
    <dbReference type="NCBI Taxonomy" id="232991"/>
    <lineage>
        <taxon>Bacteria</taxon>
        <taxon>Bacillati</taxon>
        <taxon>Cyanobacteriota</taxon>
        <taxon>Cyanophyceae</taxon>
        <taxon>Nostocales</taxon>
        <taxon>Calotrichaceae</taxon>
        <taxon>Dulcicalothrix</taxon>
    </lineage>
</organism>